<evidence type="ECO:0000313" key="2">
    <source>
        <dbReference type="Proteomes" id="UP000253961"/>
    </source>
</evidence>
<gene>
    <name evidence="1" type="ORF">DU508_00115</name>
</gene>
<dbReference type="Proteomes" id="UP000253961">
    <property type="component" value="Unassembled WGS sequence"/>
</dbReference>
<accession>A0A369Q589</accession>
<dbReference type="EMBL" id="QPKV01000001">
    <property type="protein sequence ID" value="RDC58447.1"/>
    <property type="molecule type" value="Genomic_DNA"/>
</dbReference>
<dbReference type="AlphaFoldDB" id="A0A369Q589"/>
<protein>
    <submittedName>
        <fullName evidence="1">Uncharacterized protein</fullName>
    </submittedName>
</protein>
<keyword evidence="2" id="KW-1185">Reference proteome</keyword>
<reference evidence="1 2" key="1">
    <citation type="submission" date="2018-07" db="EMBL/GenBank/DDBJ databases">
        <title>Pedobacter sp. nov., isolated from soil.</title>
        <authorList>
            <person name="Zhou L.Y."/>
            <person name="Du Z.J."/>
        </authorList>
    </citation>
    <scope>NUCLEOTIDE SEQUENCE [LARGE SCALE GENOMIC DNA]</scope>
    <source>
        <strain evidence="1 2">JDX94</strain>
    </source>
</reference>
<name>A0A369Q589_9SPHI</name>
<comment type="caution">
    <text evidence="1">The sequence shown here is derived from an EMBL/GenBank/DDBJ whole genome shotgun (WGS) entry which is preliminary data.</text>
</comment>
<organism evidence="1 2">
    <name type="scientific">Pedobacter chinensis</name>
    <dbReference type="NCBI Taxonomy" id="2282421"/>
    <lineage>
        <taxon>Bacteria</taxon>
        <taxon>Pseudomonadati</taxon>
        <taxon>Bacteroidota</taxon>
        <taxon>Sphingobacteriia</taxon>
        <taxon>Sphingobacteriales</taxon>
        <taxon>Sphingobacteriaceae</taxon>
        <taxon>Pedobacter</taxon>
    </lineage>
</organism>
<proteinExistence type="predicted"/>
<sequence length="62" mass="7149">MTIVQVWCLNVTLNHGQSVLERVSNTESIREWEEGPNGKQYQILNPSFVRGINNGLLFYQNL</sequence>
<evidence type="ECO:0000313" key="1">
    <source>
        <dbReference type="EMBL" id="RDC58447.1"/>
    </source>
</evidence>